<dbReference type="SUPFAM" id="SSF50985">
    <property type="entry name" value="RCC1/BLIP-II"/>
    <property type="match status" value="1"/>
</dbReference>
<evidence type="ECO:0000313" key="2">
    <source>
        <dbReference type="Proteomes" id="UP000887565"/>
    </source>
</evidence>
<sequence length="154" mass="17615">MDEDDLLVVHKILIIMKFGDVYGWGWNADNQLALDKYKVTVIDKPNFIQLNEKDDLIVYRIACGTRFSVILTETGDIFVFGYLKNDFCSNMLQMNILEENSWKINYNKDQSKVLDLAASSWNLTLLEAMPSYRPGPSLDPARTKTPGLARPISY</sequence>
<dbReference type="WBParaSite" id="nRc.2.0.1.t07511-RA">
    <property type="protein sequence ID" value="nRc.2.0.1.t07511-RA"/>
    <property type="gene ID" value="nRc.2.0.1.g07511"/>
</dbReference>
<reference evidence="3" key="1">
    <citation type="submission" date="2022-11" db="UniProtKB">
        <authorList>
            <consortium name="WormBaseParasite"/>
        </authorList>
    </citation>
    <scope>IDENTIFICATION</scope>
</reference>
<keyword evidence="2" id="KW-1185">Reference proteome</keyword>
<accession>A0A915I081</accession>
<dbReference type="InterPro" id="IPR000408">
    <property type="entry name" value="Reg_chr_condens"/>
</dbReference>
<protein>
    <submittedName>
        <fullName evidence="3">Uncharacterized protein</fullName>
    </submittedName>
</protein>
<dbReference type="Pfam" id="PF00415">
    <property type="entry name" value="RCC1"/>
    <property type="match status" value="1"/>
</dbReference>
<proteinExistence type="predicted"/>
<dbReference type="PROSITE" id="PS50012">
    <property type="entry name" value="RCC1_3"/>
    <property type="match status" value="1"/>
</dbReference>
<dbReference type="InterPro" id="IPR009091">
    <property type="entry name" value="RCC1/BLIP-II"/>
</dbReference>
<evidence type="ECO:0000256" key="1">
    <source>
        <dbReference type="PROSITE-ProRule" id="PRU00235"/>
    </source>
</evidence>
<feature type="repeat" description="RCC1" evidence="1">
    <location>
        <begin position="19"/>
        <end position="74"/>
    </location>
</feature>
<name>A0A915I081_ROMCU</name>
<dbReference type="Proteomes" id="UP000887565">
    <property type="component" value="Unplaced"/>
</dbReference>
<dbReference type="AlphaFoldDB" id="A0A915I081"/>
<dbReference type="Gene3D" id="2.130.10.30">
    <property type="entry name" value="Regulator of chromosome condensation 1/beta-lactamase-inhibitor protein II"/>
    <property type="match status" value="1"/>
</dbReference>
<organism evidence="2 3">
    <name type="scientific">Romanomermis culicivorax</name>
    <name type="common">Nematode worm</name>
    <dbReference type="NCBI Taxonomy" id="13658"/>
    <lineage>
        <taxon>Eukaryota</taxon>
        <taxon>Metazoa</taxon>
        <taxon>Ecdysozoa</taxon>
        <taxon>Nematoda</taxon>
        <taxon>Enoplea</taxon>
        <taxon>Dorylaimia</taxon>
        <taxon>Mermithida</taxon>
        <taxon>Mermithoidea</taxon>
        <taxon>Mermithidae</taxon>
        <taxon>Romanomermis</taxon>
    </lineage>
</organism>
<evidence type="ECO:0000313" key="3">
    <source>
        <dbReference type="WBParaSite" id="nRc.2.0.1.t07511-RA"/>
    </source>
</evidence>